<keyword evidence="7" id="KW-1185">Reference proteome</keyword>
<evidence type="ECO:0000256" key="3">
    <source>
        <dbReference type="ARBA" id="ARBA00023237"/>
    </source>
</evidence>
<dbReference type="GO" id="GO:0098046">
    <property type="term" value="C:type V protein secretion system complex"/>
    <property type="evidence" value="ECO:0007669"/>
    <property type="project" value="TreeGrafter"/>
</dbReference>
<dbReference type="EMBL" id="QYUK01000011">
    <property type="protein sequence ID" value="RJF86541.1"/>
    <property type="molecule type" value="Genomic_DNA"/>
</dbReference>
<dbReference type="GO" id="GO:0046819">
    <property type="term" value="P:protein secretion by the type V secretion system"/>
    <property type="evidence" value="ECO:0007669"/>
    <property type="project" value="TreeGrafter"/>
</dbReference>
<dbReference type="Proteomes" id="UP000284605">
    <property type="component" value="Unassembled WGS sequence"/>
</dbReference>
<dbReference type="InterPro" id="IPR013686">
    <property type="entry name" value="Polypept-transport_assoc_ShlB"/>
</dbReference>
<feature type="domain" description="Haemolysin activator HlyB C-terminal" evidence="4">
    <location>
        <begin position="185"/>
        <end position="461"/>
    </location>
</feature>
<protein>
    <submittedName>
        <fullName evidence="6">ShlB/FhaC/HecB family hemolysin secretion/activation protein</fullName>
    </submittedName>
</protein>
<dbReference type="InterPro" id="IPR005565">
    <property type="entry name" value="Hemolysn_activator_HlyB_C"/>
</dbReference>
<name>A0A418W938_9PROT</name>
<dbReference type="Gene3D" id="3.10.20.310">
    <property type="entry name" value="membrane protein fhac"/>
    <property type="match status" value="1"/>
</dbReference>
<dbReference type="InterPro" id="IPR051544">
    <property type="entry name" value="TPS_OM_transporter"/>
</dbReference>
<dbReference type="OrthoDB" id="7439045at2"/>
<evidence type="ECO:0000259" key="4">
    <source>
        <dbReference type="Pfam" id="PF03865"/>
    </source>
</evidence>
<sequence>MLAVVPDCCSRLRGTPAAGLATALVIFLGLSGVAAPARAQDAAAERRIDIWEYRVEGARTLAQGEVERAVYPFLGPNRTIGEVERARAALEKAYADKGFQTVAVEIPQQQVQDGVVILQVTEGAVGRLRVRGSRYFSLDQIKAEAPSLAEGAVPNFNAVTRDIVGLNQQPDRRVTPALRAGVTPGTVDVDLNVEDTFPLHGSLELNNRQSQDTTPLRLNASLRYDNLWQLGHSLTLGYQVAPENRDDGEVYSGSYLARFPRTPWFSLLGYATKNNSDISTLGGTNVVGRGETIGLRGMATLPSKTDDLFHQVSGGLDYKHFDELVGLGGDTNQSTPITYYPVSVDYTASWTAEESQTDAGLGLTFNLRGLGSTDTRFRDKRFNSAGDFFYLRGNVSRTQEIYAAMQLVARLQGQLSSKPLPSSEEISAGGADTVRGYLESEALGDNGIVGSVELRSPSLTEVGGEDWSDGIVNDWRVYAFVDGAVLAVLRPPAEQDDRFDLASVGVGTSIRLIDYLNGSVDVGIPLVTQASSSAGDPRVHFRVWGEF</sequence>
<dbReference type="Pfam" id="PF03865">
    <property type="entry name" value="ShlB"/>
    <property type="match status" value="1"/>
</dbReference>
<keyword evidence="2" id="KW-0812">Transmembrane</keyword>
<organism evidence="6 7">
    <name type="scientific">Oleomonas cavernae</name>
    <dbReference type="NCBI Taxonomy" id="2320859"/>
    <lineage>
        <taxon>Bacteria</taxon>
        <taxon>Pseudomonadati</taxon>
        <taxon>Pseudomonadota</taxon>
        <taxon>Alphaproteobacteria</taxon>
        <taxon>Acetobacterales</taxon>
        <taxon>Acetobacteraceae</taxon>
        <taxon>Oleomonas</taxon>
    </lineage>
</organism>
<keyword evidence="1" id="KW-0472">Membrane</keyword>
<gene>
    <name evidence="6" type="ORF">D3874_05485</name>
</gene>
<accession>A0A418W938</accession>
<dbReference type="GO" id="GO:0008320">
    <property type="term" value="F:protein transmembrane transporter activity"/>
    <property type="evidence" value="ECO:0007669"/>
    <property type="project" value="TreeGrafter"/>
</dbReference>
<evidence type="ECO:0000259" key="5">
    <source>
        <dbReference type="Pfam" id="PF08479"/>
    </source>
</evidence>
<keyword evidence="3" id="KW-0998">Cell outer membrane</keyword>
<dbReference type="AlphaFoldDB" id="A0A418W938"/>
<evidence type="ECO:0000256" key="1">
    <source>
        <dbReference type="ARBA" id="ARBA00022452"/>
    </source>
</evidence>
<dbReference type="Gene3D" id="2.40.160.50">
    <property type="entry name" value="membrane protein fhac: a member of the omp85/tpsb transporter family"/>
    <property type="match status" value="1"/>
</dbReference>
<evidence type="ECO:0000256" key="2">
    <source>
        <dbReference type="ARBA" id="ARBA00022692"/>
    </source>
</evidence>
<evidence type="ECO:0000313" key="7">
    <source>
        <dbReference type="Proteomes" id="UP000284605"/>
    </source>
</evidence>
<reference evidence="6 7" key="1">
    <citation type="submission" date="2018-09" db="EMBL/GenBank/DDBJ databases">
        <authorList>
            <person name="Zhu H."/>
        </authorList>
    </citation>
    <scope>NUCLEOTIDE SEQUENCE [LARGE SCALE GENOMIC DNA]</scope>
    <source>
        <strain evidence="6 7">K1W22B-8</strain>
    </source>
</reference>
<evidence type="ECO:0000313" key="6">
    <source>
        <dbReference type="EMBL" id="RJF86541.1"/>
    </source>
</evidence>
<dbReference type="PANTHER" id="PTHR34597:SF6">
    <property type="entry name" value="BLR6126 PROTEIN"/>
    <property type="match status" value="1"/>
</dbReference>
<keyword evidence="1" id="KW-1134">Transmembrane beta strand</keyword>
<dbReference type="Pfam" id="PF08479">
    <property type="entry name" value="POTRA_2"/>
    <property type="match status" value="1"/>
</dbReference>
<dbReference type="RefSeq" id="WP_119777187.1">
    <property type="nucleotide sequence ID" value="NZ_QYUK01000011.1"/>
</dbReference>
<dbReference type="PANTHER" id="PTHR34597">
    <property type="entry name" value="SLR1661 PROTEIN"/>
    <property type="match status" value="1"/>
</dbReference>
<comment type="caution">
    <text evidence="6">The sequence shown here is derived from an EMBL/GenBank/DDBJ whole genome shotgun (WGS) entry which is preliminary data.</text>
</comment>
<feature type="domain" description="Polypeptide-transport-associated ShlB-type" evidence="5">
    <location>
        <begin position="49"/>
        <end position="123"/>
    </location>
</feature>
<proteinExistence type="predicted"/>